<sequence length="279" mass="31777">MPPSFDGTPELIRPKKGAVLWELTVHDPSRNDLERIVNVYDNPMVMGIEIAVDLAPKDSTGAASRQALLIETFKAVAGRFRPEDQALWGYGSRGGVSAKNGLVQPLERRQAQTSEQIIYGNKRGFMQAKLYLKTRDQNADLPLEEHVVRMELSMRRGACMDERLGLDRAQDLLDYAYRATFTKHFRIIKAPALRNTRRLTPEEIARREKRMLRAWATAGVAKFPVGDDLPEDTFHSDERMIAKRQRAQLPQGYYKLLRDQVANAKIGSALMNLQRRMRA</sequence>
<keyword evidence="2" id="KW-1185">Reference proteome</keyword>
<gene>
    <name evidence="1" type="ORF">C6P64_17390</name>
</gene>
<organism evidence="1 2">
    <name type="scientific">Malikia granosa</name>
    <dbReference type="NCBI Taxonomy" id="263067"/>
    <lineage>
        <taxon>Bacteria</taxon>
        <taxon>Pseudomonadati</taxon>
        <taxon>Pseudomonadota</taxon>
        <taxon>Betaproteobacteria</taxon>
        <taxon>Burkholderiales</taxon>
        <taxon>Comamonadaceae</taxon>
        <taxon>Malikia</taxon>
    </lineage>
</organism>
<name>A0A2S9K0A0_9BURK</name>
<dbReference type="EMBL" id="PVLQ01000124">
    <property type="protein sequence ID" value="PRD63879.1"/>
    <property type="molecule type" value="Genomic_DNA"/>
</dbReference>
<dbReference type="RefSeq" id="WP_105749797.1">
    <property type="nucleotide sequence ID" value="NZ_PVLQ01000124.1"/>
</dbReference>
<evidence type="ECO:0000313" key="2">
    <source>
        <dbReference type="Proteomes" id="UP000238589"/>
    </source>
</evidence>
<dbReference type="Proteomes" id="UP000238589">
    <property type="component" value="Unassembled WGS sequence"/>
</dbReference>
<protein>
    <recommendedName>
        <fullName evidence="3">Replication initiation protein</fullName>
    </recommendedName>
</protein>
<dbReference type="AlphaFoldDB" id="A0A2S9K0A0"/>
<evidence type="ECO:0000313" key="1">
    <source>
        <dbReference type="EMBL" id="PRD63879.1"/>
    </source>
</evidence>
<dbReference type="OrthoDB" id="9160322at2"/>
<reference evidence="1 2" key="1">
    <citation type="submission" date="2018-03" db="EMBL/GenBank/DDBJ databases">
        <title>Comparative genomics illustrates the genes involved in a hyperalkaliphilic mechanisms of Serpentinomonas isolated from highly-alkaline calcium-rich serpentinized springs.</title>
        <authorList>
            <person name="Suzuki S."/>
            <person name="Ishii S."/>
            <person name="Walworth N."/>
            <person name="Bird L."/>
            <person name="Kuenen J.G."/>
            <person name="Nealson K.H."/>
        </authorList>
    </citation>
    <scope>NUCLEOTIDE SEQUENCE [LARGE SCALE GENOMIC DNA]</scope>
    <source>
        <strain evidence="1 2">P1</strain>
    </source>
</reference>
<evidence type="ECO:0008006" key="3">
    <source>
        <dbReference type="Google" id="ProtNLM"/>
    </source>
</evidence>
<proteinExistence type="predicted"/>
<accession>A0A2S9K0A0</accession>
<comment type="caution">
    <text evidence="1">The sequence shown here is derived from an EMBL/GenBank/DDBJ whole genome shotgun (WGS) entry which is preliminary data.</text>
</comment>